<dbReference type="EMBL" id="QKXC01000182">
    <property type="protein sequence ID" value="RBR13481.1"/>
    <property type="molecule type" value="Genomic_DNA"/>
</dbReference>
<keyword evidence="4" id="KW-1015">Disulfide bond</keyword>
<dbReference type="PANTHER" id="PTHR33938:SF7">
    <property type="entry name" value="CARBOXYLIC ESTER HYDROLASE"/>
    <property type="match status" value="1"/>
</dbReference>
<evidence type="ECO:0000256" key="3">
    <source>
        <dbReference type="ARBA" id="ARBA00022801"/>
    </source>
</evidence>
<evidence type="ECO:0000256" key="5">
    <source>
        <dbReference type="RuleBase" id="RU361238"/>
    </source>
</evidence>
<dbReference type="Proteomes" id="UP000253153">
    <property type="component" value="Unassembled WGS sequence"/>
</dbReference>
<evidence type="ECO:0000256" key="2">
    <source>
        <dbReference type="ARBA" id="ARBA00022729"/>
    </source>
</evidence>
<dbReference type="Pfam" id="PF07519">
    <property type="entry name" value="Tannase"/>
    <property type="match status" value="1"/>
</dbReference>
<reference evidence="6 7" key="1">
    <citation type="submission" date="2018-06" db="EMBL/GenBank/DDBJ databases">
        <title>Fusarium incarnatum-equiseti species complex species 28.</title>
        <authorList>
            <person name="Gardiner D.M."/>
        </authorList>
    </citation>
    <scope>NUCLEOTIDE SEQUENCE [LARGE SCALE GENOMIC DNA]</scope>
    <source>
        <strain evidence="6 7">FIESC_28</strain>
    </source>
</reference>
<dbReference type="GO" id="GO:0052689">
    <property type="term" value="F:carboxylic ester hydrolase activity"/>
    <property type="evidence" value="ECO:0007669"/>
    <property type="project" value="UniProtKB-KW"/>
</dbReference>
<proteinExistence type="inferred from homology"/>
<dbReference type="GeneID" id="41997616"/>
<evidence type="ECO:0000256" key="4">
    <source>
        <dbReference type="ARBA" id="ARBA00023157"/>
    </source>
</evidence>
<dbReference type="OrthoDB" id="3039123at2759"/>
<dbReference type="InterPro" id="IPR011118">
    <property type="entry name" value="Tannase/feruloyl_esterase"/>
</dbReference>
<dbReference type="RefSeq" id="XP_031013639.1">
    <property type="nucleotide sequence ID" value="XM_031162320.1"/>
</dbReference>
<evidence type="ECO:0000313" key="7">
    <source>
        <dbReference type="Proteomes" id="UP000253153"/>
    </source>
</evidence>
<accession>A0A366R8J6</accession>
<evidence type="ECO:0000313" key="6">
    <source>
        <dbReference type="EMBL" id="RBR13481.1"/>
    </source>
</evidence>
<organism evidence="6 7">
    <name type="scientific">Fusarium coffeatum</name>
    <dbReference type="NCBI Taxonomy" id="231269"/>
    <lineage>
        <taxon>Eukaryota</taxon>
        <taxon>Fungi</taxon>
        <taxon>Dikarya</taxon>
        <taxon>Ascomycota</taxon>
        <taxon>Pezizomycotina</taxon>
        <taxon>Sordariomycetes</taxon>
        <taxon>Hypocreomycetidae</taxon>
        <taxon>Hypocreales</taxon>
        <taxon>Nectriaceae</taxon>
        <taxon>Fusarium</taxon>
        <taxon>Fusarium incarnatum-equiseti species complex</taxon>
    </lineage>
</organism>
<name>A0A366R8J6_9HYPO</name>
<keyword evidence="7" id="KW-1185">Reference proteome</keyword>
<dbReference type="AlphaFoldDB" id="A0A366R8J6"/>
<sequence length="118" mass="13596">MYIAKFIEILDLANVDNLNNVTYHTLVDWIKSGIVRYYDSLQTTHPDLTTFKEAGGKLLHYHCESDPSIPAGSSVHYWQSVRSIMYPKLSDKNQFYLVPEQLTVARTLFSQVLILRTT</sequence>
<evidence type="ECO:0000256" key="1">
    <source>
        <dbReference type="ARBA" id="ARBA00022487"/>
    </source>
</evidence>
<dbReference type="PANTHER" id="PTHR33938">
    <property type="entry name" value="FERULOYL ESTERASE B-RELATED"/>
    <property type="match status" value="1"/>
</dbReference>
<gene>
    <name evidence="6" type="ORF">FIESC28_08181</name>
</gene>
<comment type="caution">
    <text evidence="6">The sequence shown here is derived from an EMBL/GenBank/DDBJ whole genome shotgun (WGS) entry which is preliminary data.</text>
</comment>
<dbReference type="EC" id="3.1.1.-" evidence="5"/>
<protein>
    <recommendedName>
        <fullName evidence="5">Carboxylic ester hydrolase</fullName>
        <ecNumber evidence="5">3.1.1.-</ecNumber>
    </recommendedName>
</protein>
<keyword evidence="1" id="KW-0719">Serine esterase</keyword>
<keyword evidence="3 5" id="KW-0378">Hydrolase</keyword>
<keyword evidence="2" id="KW-0732">Signal</keyword>
<comment type="similarity">
    <text evidence="5">Belongs to the tannase family.</text>
</comment>